<dbReference type="PANTHER" id="PTHR10291">
    <property type="entry name" value="DEHYDRODOLICHYL DIPHOSPHATE SYNTHASE FAMILY MEMBER"/>
    <property type="match status" value="1"/>
</dbReference>
<organism evidence="3 4">
    <name type="scientific">Candidatus Saccharicenans subterraneus</name>
    <dbReference type="NCBI Taxonomy" id="2508984"/>
    <lineage>
        <taxon>Bacteria</taxon>
        <taxon>Candidatus Aminicenantota</taxon>
        <taxon>Candidatus Aminicenantia</taxon>
        <taxon>Candidatus Aminicenantales</taxon>
        <taxon>Candidatus Saccharicenantaceae</taxon>
        <taxon>Candidatus Saccharicenans</taxon>
    </lineage>
</organism>
<dbReference type="CDD" id="cd00475">
    <property type="entry name" value="Cis_IPPS"/>
    <property type="match status" value="1"/>
</dbReference>
<dbReference type="Proteomes" id="UP000257323">
    <property type="component" value="Unassembled WGS sequence"/>
</dbReference>
<dbReference type="FunFam" id="3.40.1180.10:FF:000001">
    <property type="entry name" value="(2E,6E)-farnesyl-diphosphate-specific ditrans,polycis-undecaprenyl-diphosphate synthase"/>
    <property type="match status" value="1"/>
</dbReference>
<protein>
    <recommendedName>
        <fullName evidence="2">Isoprenyl transferase</fullName>
        <ecNumber evidence="2">2.5.1.-</ecNumber>
    </recommendedName>
</protein>
<feature type="binding site" evidence="2">
    <location>
        <position position="88"/>
    </location>
    <ligand>
        <name>substrate</name>
    </ligand>
</feature>
<feature type="binding site" evidence="2">
    <location>
        <position position="44"/>
    </location>
    <ligand>
        <name>substrate</name>
    </ligand>
</feature>
<feature type="binding site" evidence="2">
    <location>
        <begin position="40"/>
        <end position="43"/>
    </location>
    <ligand>
        <name>substrate</name>
    </ligand>
</feature>
<comment type="similarity">
    <text evidence="2">Belongs to the UPP synthase family.</text>
</comment>
<dbReference type="NCBIfam" id="TIGR00055">
    <property type="entry name" value="uppS"/>
    <property type="match status" value="1"/>
</dbReference>
<dbReference type="GO" id="GO:0045547">
    <property type="term" value="F:ditrans,polycis-polyprenyl diphosphate synthase [(2E,6E)-farnesyl diphosphate specific] activity"/>
    <property type="evidence" value="ECO:0007669"/>
    <property type="project" value="TreeGrafter"/>
</dbReference>
<accession>A0A3E2BLB3</accession>
<proteinExistence type="inferred from homology"/>
<dbReference type="PROSITE" id="PS01066">
    <property type="entry name" value="UPP_SYNTHASE"/>
    <property type="match status" value="1"/>
</dbReference>
<feature type="binding site" evidence="2">
    <location>
        <position position="39"/>
    </location>
    <ligand>
        <name>Mg(2+)</name>
        <dbReference type="ChEBI" id="CHEBI:18420"/>
    </ligand>
</feature>
<dbReference type="GO" id="GO:0000287">
    <property type="term" value="F:magnesium ion binding"/>
    <property type="evidence" value="ECO:0007669"/>
    <property type="project" value="UniProtKB-UniRule"/>
</dbReference>
<evidence type="ECO:0000256" key="2">
    <source>
        <dbReference type="HAMAP-Rule" id="MF_01139"/>
    </source>
</evidence>
<feature type="binding site" evidence="2">
    <location>
        <begin position="84"/>
        <end position="86"/>
    </location>
    <ligand>
        <name>substrate</name>
    </ligand>
</feature>
<dbReference type="InterPro" id="IPR018520">
    <property type="entry name" value="UPP_synth-like_CS"/>
</dbReference>
<dbReference type="GO" id="GO:0016094">
    <property type="term" value="P:polyprenol biosynthetic process"/>
    <property type="evidence" value="ECO:0007669"/>
    <property type="project" value="TreeGrafter"/>
</dbReference>
<dbReference type="SUPFAM" id="SSF64005">
    <property type="entry name" value="Undecaprenyl diphosphate synthase"/>
    <property type="match status" value="1"/>
</dbReference>
<gene>
    <name evidence="3" type="ORF">OP8BY_0193</name>
</gene>
<feature type="binding site" evidence="2">
    <location>
        <position position="203"/>
    </location>
    <ligand>
        <name>substrate</name>
    </ligand>
</feature>
<feature type="binding site" evidence="2">
    <location>
        <position position="56"/>
    </location>
    <ligand>
        <name>substrate</name>
    </ligand>
</feature>
<dbReference type="AlphaFoldDB" id="A0A3E2BLB3"/>
<keyword evidence="2" id="KW-0479">Metal-binding</keyword>
<comment type="subunit">
    <text evidence="2">Homodimer.</text>
</comment>
<feature type="binding site" evidence="2">
    <location>
        <begin position="209"/>
        <end position="211"/>
    </location>
    <ligand>
        <name>substrate</name>
    </ligand>
</feature>
<name>A0A3E2BLB3_9BACT</name>
<feature type="active site" evidence="2">
    <location>
        <position position="39"/>
    </location>
</feature>
<evidence type="ECO:0000256" key="1">
    <source>
        <dbReference type="ARBA" id="ARBA00022679"/>
    </source>
</evidence>
<dbReference type="PANTHER" id="PTHR10291:SF0">
    <property type="entry name" value="DEHYDRODOLICHYL DIPHOSPHATE SYNTHASE 2"/>
    <property type="match status" value="1"/>
</dbReference>
<feature type="binding site" evidence="2">
    <location>
        <position position="222"/>
    </location>
    <ligand>
        <name>Mg(2+)</name>
        <dbReference type="ChEBI" id="CHEBI:18420"/>
    </ligand>
</feature>
<sequence length="264" mass="30867">MFFMFDTLEGYIKPGTVEAELVKQIDFTRLPVHVAIIMDGNGRWARQRNLPRTEGHKAGSESVKEAVEAAARLGIKYLTLYAFSRENWKRPEDEVNTLWGLLRKYLAEESRVLLENDLRLKVIGERNGIPYLVRRELARVERQTRNNRRMTVVLALNYGGRQEIIKAIKKMVRRKSRLEEIDENSFARYLDTAGIPDPDLLIRTSGEMRLSNFLLWQSAYTELWVTPVLWPDFRKKDLLQAVVDYQKRERRFGGVEPVQKKGRT</sequence>
<comment type="cofactor">
    <cofactor evidence="2">
        <name>Mg(2+)</name>
        <dbReference type="ChEBI" id="CHEBI:18420"/>
    </cofactor>
    <text evidence="2">Binds 2 magnesium ions per subunit.</text>
</comment>
<keyword evidence="1 2" id="KW-0808">Transferase</keyword>
<dbReference type="NCBIfam" id="NF011405">
    <property type="entry name" value="PRK14830.1"/>
    <property type="match status" value="1"/>
</dbReference>
<comment type="function">
    <text evidence="2">Catalyzes the condensation of isopentenyl diphosphate (IPP) with allylic pyrophosphates generating different type of terpenoids.</text>
</comment>
<feature type="active site" description="Proton acceptor" evidence="2">
    <location>
        <position position="87"/>
    </location>
</feature>
<feature type="binding site" evidence="2">
    <location>
        <position position="52"/>
    </location>
    <ligand>
        <name>substrate</name>
    </ligand>
</feature>
<dbReference type="InterPro" id="IPR036424">
    <property type="entry name" value="UPP_synth-like_sf"/>
</dbReference>
<dbReference type="EC" id="2.5.1.-" evidence="2"/>
<keyword evidence="2" id="KW-0460">Magnesium</keyword>
<feature type="binding site" evidence="2">
    <location>
        <position position="90"/>
    </location>
    <ligand>
        <name>substrate</name>
    </ligand>
</feature>
<evidence type="ECO:0000313" key="4">
    <source>
        <dbReference type="Proteomes" id="UP000257323"/>
    </source>
</evidence>
<dbReference type="Gene3D" id="3.40.1180.10">
    <property type="entry name" value="Decaprenyl diphosphate synthase-like"/>
    <property type="match status" value="1"/>
</dbReference>
<comment type="caution">
    <text evidence="3">The sequence shown here is derived from an EMBL/GenBank/DDBJ whole genome shotgun (WGS) entry which is preliminary data.</text>
</comment>
<dbReference type="HAMAP" id="MF_01139">
    <property type="entry name" value="ISPT"/>
    <property type="match status" value="1"/>
</dbReference>
<dbReference type="InterPro" id="IPR001441">
    <property type="entry name" value="UPP_synth-like"/>
</dbReference>
<dbReference type="EMBL" id="QUAH01000008">
    <property type="protein sequence ID" value="RFT15545.1"/>
    <property type="molecule type" value="Genomic_DNA"/>
</dbReference>
<evidence type="ECO:0000313" key="3">
    <source>
        <dbReference type="EMBL" id="RFT15545.1"/>
    </source>
</evidence>
<dbReference type="Pfam" id="PF01255">
    <property type="entry name" value="Prenyltransf"/>
    <property type="match status" value="1"/>
</dbReference>
<reference evidence="3 4" key="1">
    <citation type="submission" date="2018-08" db="EMBL/GenBank/DDBJ databases">
        <title>Genome analysis of the thermophilic bacterium of the candidate phylum Aminicenantes from deep subsurface aquifer revealed its physiology and ecological role.</title>
        <authorList>
            <person name="Kadnikov V.V."/>
            <person name="Mardanov A.V."/>
            <person name="Beletsky A.V."/>
            <person name="Karnachuk O.V."/>
            <person name="Ravin N.V."/>
        </authorList>
    </citation>
    <scope>NUCLEOTIDE SEQUENCE [LARGE SCALE GENOMIC DNA]</scope>
    <source>
        <strain evidence="3">BY38</strain>
    </source>
</reference>